<organism evidence="4 5">
    <name type="scientific">Muraenolepis orangiensis</name>
    <name type="common">Patagonian moray cod</name>
    <dbReference type="NCBI Taxonomy" id="630683"/>
    <lineage>
        <taxon>Eukaryota</taxon>
        <taxon>Metazoa</taxon>
        <taxon>Chordata</taxon>
        <taxon>Craniata</taxon>
        <taxon>Vertebrata</taxon>
        <taxon>Euteleostomi</taxon>
        <taxon>Actinopterygii</taxon>
        <taxon>Neopterygii</taxon>
        <taxon>Teleostei</taxon>
        <taxon>Neoteleostei</taxon>
        <taxon>Acanthomorphata</taxon>
        <taxon>Zeiogadaria</taxon>
        <taxon>Gadariae</taxon>
        <taxon>Gadiformes</taxon>
        <taxon>Muraenolepidoidei</taxon>
        <taxon>Muraenolepididae</taxon>
        <taxon>Muraenolepis</taxon>
    </lineage>
</organism>
<dbReference type="OrthoDB" id="8062037at2759"/>
<sequence>MVHSGPWSKLPPAPSPFTPPGSSALPRRIGWFRPRVTPTNPFGEGDEDANSKAGQQAKKPANQANPCEPVIESRNDSSPAEEKLDIQGKPSSRDNANAASVSDANCKASSFDDPAPSETSSPPPSTRTDGSSEGLGNDPKLGLASGPELLQMAPTSMDLSNIPGLGSLTGDGPLSGLAEEANPLGSLNLPGPGAMGAVANIAGGLGGPDLETLGSLGGLASGVMPPDLASFGGQCSFPDIGSGHGVSGLPDVGNAVGDLAIGGGADMAGGLEVPMSLAGLASGLGVPGVPDIAGQATSMDLSNISGLDVLSMVGLSSGLAEGVNPLGSLKAGAIGGIADMSGRLGVPDLADGLGVPDLAELGSLGSLATSVVPPDLSSFGGLGSLADIGSGLGVPGVADIGDCPAVGGLMESACPGASVAAPGLSSIPKSFSGPASSSALKKGQTTPSHSESCNADKKPNAKPTIPKSKTSQGSSRRLQAPGYGFPPIKRTVRTDACIPTDDLQGELGEVNKRLEEVELCSRQLENNLRDCTNKKEEEAMLTDWMALIQEKEALVRRDAEITHLTKQKTLEERQADLEYQLRCLLIKPESEWSVEERAQEQKMLEQLVTAVGQRNDIVSSLDEDRQREKEEDSVLGAMQEKEFQKKGLQELKKSKGQFKHMKVFRMLSTKATQEPTQKSKDKKN</sequence>
<feature type="compositionally biased region" description="Low complexity" evidence="2">
    <location>
        <begin position="93"/>
        <end position="105"/>
    </location>
</feature>
<feature type="compositionally biased region" description="Low complexity" evidence="2">
    <location>
        <begin position="112"/>
        <end position="132"/>
    </location>
</feature>
<dbReference type="SMART" id="SM01203">
    <property type="entry name" value="DUF3585"/>
    <property type="match status" value="1"/>
</dbReference>
<feature type="region of interest" description="Disordered" evidence="2">
    <location>
        <begin position="1"/>
        <end position="146"/>
    </location>
</feature>
<comment type="caution">
    <text evidence="4">The sequence shown here is derived from an EMBL/GenBank/DDBJ whole genome shotgun (WGS) entry which is preliminary data.</text>
</comment>
<keyword evidence="5" id="KW-1185">Reference proteome</keyword>
<gene>
    <name evidence="4" type="ORF">NHX12_032541</name>
</gene>
<feature type="region of interest" description="Disordered" evidence="2">
    <location>
        <begin position="430"/>
        <end position="487"/>
    </location>
</feature>
<proteinExistence type="predicted"/>
<evidence type="ECO:0000259" key="3">
    <source>
        <dbReference type="PROSITE" id="PS51848"/>
    </source>
</evidence>
<dbReference type="PROSITE" id="PS51848">
    <property type="entry name" value="BMERB"/>
    <property type="match status" value="1"/>
</dbReference>
<feature type="compositionally biased region" description="Polar residues" evidence="2">
    <location>
        <begin position="430"/>
        <end position="453"/>
    </location>
</feature>
<dbReference type="PANTHER" id="PTHR23167:SF89">
    <property type="entry name" value="MICAL-LIKE PROTEIN 1"/>
    <property type="match status" value="1"/>
</dbReference>
<feature type="compositionally biased region" description="Basic and acidic residues" evidence="2">
    <location>
        <begin position="71"/>
        <end position="86"/>
    </location>
</feature>
<dbReference type="Proteomes" id="UP001148018">
    <property type="component" value="Unassembled WGS sequence"/>
</dbReference>
<dbReference type="InterPro" id="IPR022735">
    <property type="entry name" value="bMERB_dom"/>
</dbReference>
<feature type="domain" description="BMERB" evidence="3">
    <location>
        <begin position="486"/>
        <end position="637"/>
    </location>
</feature>
<dbReference type="PANTHER" id="PTHR23167">
    <property type="entry name" value="CALPONIN HOMOLOGY DOMAIN-CONTAINING PROTEIN DDB_G0272472-RELATED"/>
    <property type="match status" value="1"/>
</dbReference>
<dbReference type="EMBL" id="JANIIK010000047">
    <property type="protein sequence ID" value="KAJ3601573.1"/>
    <property type="molecule type" value="Genomic_DNA"/>
</dbReference>
<evidence type="ECO:0000313" key="5">
    <source>
        <dbReference type="Proteomes" id="UP001148018"/>
    </source>
</evidence>
<feature type="coiled-coil region" evidence="1">
    <location>
        <begin position="507"/>
        <end position="534"/>
    </location>
</feature>
<dbReference type="InterPro" id="IPR050540">
    <property type="entry name" value="F-actin_Monoox_Mical"/>
</dbReference>
<keyword evidence="1" id="KW-0175">Coiled coil</keyword>
<name>A0A9Q0IKR6_9TELE</name>
<feature type="compositionally biased region" description="Pro residues" evidence="2">
    <location>
        <begin position="9"/>
        <end position="19"/>
    </location>
</feature>
<reference evidence="4" key="1">
    <citation type="submission" date="2022-07" db="EMBL/GenBank/DDBJ databases">
        <title>Chromosome-level genome of Muraenolepis orangiensis.</title>
        <authorList>
            <person name="Kim J."/>
        </authorList>
    </citation>
    <scope>NUCLEOTIDE SEQUENCE</scope>
    <source>
        <strain evidence="4">KU_S4_2022</strain>
        <tissue evidence="4">Muscle</tissue>
    </source>
</reference>
<protein>
    <recommendedName>
        <fullName evidence="3">BMERB domain-containing protein</fullName>
    </recommendedName>
</protein>
<accession>A0A9Q0IKR6</accession>
<feature type="compositionally biased region" description="Polar residues" evidence="2">
    <location>
        <begin position="467"/>
        <end position="477"/>
    </location>
</feature>
<evidence type="ECO:0000313" key="4">
    <source>
        <dbReference type="EMBL" id="KAJ3601573.1"/>
    </source>
</evidence>
<dbReference type="Pfam" id="PF12130">
    <property type="entry name" value="bMERB_dom"/>
    <property type="match status" value="1"/>
</dbReference>
<evidence type="ECO:0000256" key="2">
    <source>
        <dbReference type="SAM" id="MobiDB-lite"/>
    </source>
</evidence>
<evidence type="ECO:0000256" key="1">
    <source>
        <dbReference type="SAM" id="Coils"/>
    </source>
</evidence>
<dbReference type="AlphaFoldDB" id="A0A9Q0IKR6"/>